<dbReference type="EMBL" id="JANIIK010000042">
    <property type="protein sequence ID" value="KAJ3607150.1"/>
    <property type="molecule type" value="Genomic_DNA"/>
</dbReference>
<evidence type="ECO:0000313" key="1">
    <source>
        <dbReference type="EMBL" id="KAJ3607150.1"/>
    </source>
</evidence>
<dbReference type="Proteomes" id="UP001148018">
    <property type="component" value="Unassembled WGS sequence"/>
</dbReference>
<keyword evidence="2" id="KW-1185">Reference proteome</keyword>
<protein>
    <submittedName>
        <fullName evidence="1">Uncharacterized protein</fullName>
    </submittedName>
</protein>
<organism evidence="1 2">
    <name type="scientific">Muraenolepis orangiensis</name>
    <name type="common">Patagonian moray cod</name>
    <dbReference type="NCBI Taxonomy" id="630683"/>
    <lineage>
        <taxon>Eukaryota</taxon>
        <taxon>Metazoa</taxon>
        <taxon>Chordata</taxon>
        <taxon>Craniata</taxon>
        <taxon>Vertebrata</taxon>
        <taxon>Euteleostomi</taxon>
        <taxon>Actinopterygii</taxon>
        <taxon>Neopterygii</taxon>
        <taxon>Teleostei</taxon>
        <taxon>Neoteleostei</taxon>
        <taxon>Acanthomorphata</taxon>
        <taxon>Zeiogadaria</taxon>
        <taxon>Gadariae</taxon>
        <taxon>Gadiformes</taxon>
        <taxon>Muraenolepidoidei</taxon>
        <taxon>Muraenolepididae</taxon>
        <taxon>Muraenolepis</taxon>
    </lineage>
</organism>
<accession>A0A9Q0IR06</accession>
<name>A0A9Q0IR06_9TELE</name>
<dbReference type="OrthoDB" id="6503940at2759"/>
<dbReference type="AlphaFoldDB" id="A0A9Q0IR06"/>
<sequence>MLRGDAAAASAPLRVTHGLEAGDDGAGCCSHPIVVYYLQLIYKSFASYLVEHKGYDPDLLNLTPSTWDFW</sequence>
<gene>
    <name evidence="1" type="ORF">NHX12_026664</name>
</gene>
<proteinExistence type="predicted"/>
<comment type="caution">
    <text evidence="1">The sequence shown here is derived from an EMBL/GenBank/DDBJ whole genome shotgun (WGS) entry which is preliminary data.</text>
</comment>
<reference evidence="1" key="1">
    <citation type="submission" date="2022-07" db="EMBL/GenBank/DDBJ databases">
        <title>Chromosome-level genome of Muraenolepis orangiensis.</title>
        <authorList>
            <person name="Kim J."/>
        </authorList>
    </citation>
    <scope>NUCLEOTIDE SEQUENCE</scope>
    <source>
        <strain evidence="1">KU_S4_2022</strain>
        <tissue evidence="1">Muscle</tissue>
    </source>
</reference>
<evidence type="ECO:0000313" key="2">
    <source>
        <dbReference type="Proteomes" id="UP001148018"/>
    </source>
</evidence>